<feature type="region of interest" description="Disordered" evidence="1">
    <location>
        <begin position="1"/>
        <end position="63"/>
    </location>
</feature>
<reference evidence="3" key="1">
    <citation type="journal article" date="2022" name="bioRxiv">
        <title>Genomics of Preaxostyla Flagellates Illuminates Evolutionary Transitions and the Path Towards Mitochondrial Loss.</title>
        <authorList>
            <person name="Novak L.V.F."/>
            <person name="Treitli S.C."/>
            <person name="Pyrih J."/>
            <person name="Halakuc P."/>
            <person name="Pipaliya S.V."/>
            <person name="Vacek V."/>
            <person name="Brzon O."/>
            <person name="Soukal P."/>
            <person name="Eme L."/>
            <person name="Dacks J.B."/>
            <person name="Karnkowska A."/>
            <person name="Elias M."/>
            <person name="Hampl V."/>
        </authorList>
    </citation>
    <scope>NUCLEOTIDE SEQUENCE</scope>
    <source>
        <strain evidence="3">RCP-MX</strain>
    </source>
</reference>
<dbReference type="InterPro" id="IPR018123">
    <property type="entry name" value="WWE-dom_subgr"/>
</dbReference>
<dbReference type="Gene3D" id="3.90.228.10">
    <property type="match status" value="1"/>
</dbReference>
<dbReference type="Pfam" id="PF02825">
    <property type="entry name" value="WWE"/>
    <property type="match status" value="2"/>
</dbReference>
<feature type="compositionally biased region" description="Basic and acidic residues" evidence="1">
    <location>
        <begin position="29"/>
        <end position="63"/>
    </location>
</feature>
<gene>
    <name evidence="3" type="ORF">PAPYR_10364</name>
</gene>
<dbReference type="InterPro" id="IPR004170">
    <property type="entry name" value="WWE_dom"/>
</dbReference>
<dbReference type="PROSITE" id="PS50918">
    <property type="entry name" value="WWE"/>
    <property type="match status" value="1"/>
</dbReference>
<dbReference type="InterPro" id="IPR037197">
    <property type="entry name" value="WWE_dom_sf"/>
</dbReference>
<protein>
    <recommendedName>
        <fullName evidence="2">WWE domain-containing protein</fullName>
    </recommendedName>
</protein>
<dbReference type="SUPFAM" id="SSF56399">
    <property type="entry name" value="ADP-ribosylation"/>
    <property type="match status" value="1"/>
</dbReference>
<dbReference type="SMART" id="SM00678">
    <property type="entry name" value="WWE"/>
    <property type="match status" value="1"/>
</dbReference>
<evidence type="ECO:0000313" key="4">
    <source>
        <dbReference type="Proteomes" id="UP001141327"/>
    </source>
</evidence>
<comment type="caution">
    <text evidence="3">The sequence shown here is derived from an EMBL/GenBank/DDBJ whole genome shotgun (WGS) entry which is preliminary data.</text>
</comment>
<name>A0ABQ8U655_9EUKA</name>
<proteinExistence type="predicted"/>
<evidence type="ECO:0000256" key="1">
    <source>
        <dbReference type="SAM" id="MobiDB-lite"/>
    </source>
</evidence>
<dbReference type="Gene3D" id="3.30.720.50">
    <property type="match status" value="2"/>
</dbReference>
<dbReference type="Proteomes" id="UP001141327">
    <property type="component" value="Unassembled WGS sequence"/>
</dbReference>
<evidence type="ECO:0000259" key="2">
    <source>
        <dbReference type="PROSITE" id="PS50918"/>
    </source>
</evidence>
<organism evidence="3 4">
    <name type="scientific">Paratrimastix pyriformis</name>
    <dbReference type="NCBI Taxonomy" id="342808"/>
    <lineage>
        <taxon>Eukaryota</taxon>
        <taxon>Metamonada</taxon>
        <taxon>Preaxostyla</taxon>
        <taxon>Paratrimastigidae</taxon>
        <taxon>Paratrimastix</taxon>
    </lineage>
</organism>
<accession>A0ABQ8U655</accession>
<keyword evidence="4" id="KW-1185">Reference proteome</keyword>
<sequence>MYPSSVCSQCRTTSAEHAGRTCQEYQETMARRKEDEEEQERQRRLAEQRQMEALAEAERKRRAEEERRRQEQLFEQKCVQTRQDFFTALIGAAKTWGEANWTLSPAIFRPNPGLAQLCPAARRFLMQAGEQLDLSQGFFAWHGTPDGAVDAIAWQGFDPRRRSGQACGRGEYFGIPCATSEGYFPNFCWVVDNPTDWQSSFCLPVAIMSKNGAAPTCRPIPDDIILPPTHQLPIPAVARLIQPPGYQPSGVPVVVPLSAGMAGGEWCPAPETGFQWKWCDDDGYKPYMDANNATIESAYERHLHHGGSAQVNLLLTRLRGDYKNEYMVDFSQMRQRNQQTGFVRQVTRERKPEVPFSAAQWQYQNESGQWVFLESAIQPLLESAHQRYQAGGAGAGIEMDVPGRPDRYSFDLINFKQTNVKTGITKGIRRVVRK</sequence>
<dbReference type="EMBL" id="JAPMOS010000131">
    <property type="protein sequence ID" value="KAJ4454855.1"/>
    <property type="molecule type" value="Genomic_DNA"/>
</dbReference>
<feature type="domain" description="WWE" evidence="2">
    <location>
        <begin position="347"/>
        <end position="430"/>
    </location>
</feature>
<evidence type="ECO:0000313" key="3">
    <source>
        <dbReference type="EMBL" id="KAJ4454855.1"/>
    </source>
</evidence>
<feature type="compositionally biased region" description="Polar residues" evidence="1">
    <location>
        <begin position="1"/>
        <end position="15"/>
    </location>
</feature>
<dbReference type="SUPFAM" id="SSF117839">
    <property type="entry name" value="WWE domain"/>
    <property type="match status" value="2"/>
</dbReference>